<dbReference type="EMBL" id="KN560267">
    <property type="protein sequence ID" value="KHJ86488.1"/>
    <property type="molecule type" value="Genomic_DNA"/>
</dbReference>
<evidence type="ECO:0000313" key="1">
    <source>
        <dbReference type="EMBL" id="KHJ86488.1"/>
    </source>
</evidence>
<sequence length="68" mass="7835">MGFSLTDHLHAVTQLTERCREYKIPMLLMFVDYKKAFDSVEHNAVIEALMDVGIDPGYIGFIKTAMRR</sequence>
<dbReference type="Proteomes" id="UP000053660">
    <property type="component" value="Unassembled WGS sequence"/>
</dbReference>
<gene>
    <name evidence="1" type="ORF">OESDEN_13761</name>
</gene>
<proteinExistence type="predicted"/>
<organism evidence="1 2">
    <name type="scientific">Oesophagostomum dentatum</name>
    <name type="common">Nodular worm</name>
    <dbReference type="NCBI Taxonomy" id="61180"/>
    <lineage>
        <taxon>Eukaryota</taxon>
        <taxon>Metazoa</taxon>
        <taxon>Ecdysozoa</taxon>
        <taxon>Nematoda</taxon>
        <taxon>Chromadorea</taxon>
        <taxon>Rhabditida</taxon>
        <taxon>Rhabditina</taxon>
        <taxon>Rhabditomorpha</taxon>
        <taxon>Strongyloidea</taxon>
        <taxon>Strongylidae</taxon>
        <taxon>Oesophagostomum</taxon>
    </lineage>
</organism>
<keyword evidence="2" id="KW-1185">Reference proteome</keyword>
<protein>
    <recommendedName>
        <fullName evidence="3">Reverse transcriptase domain-containing protein</fullName>
    </recommendedName>
</protein>
<reference evidence="1 2" key="1">
    <citation type="submission" date="2014-03" db="EMBL/GenBank/DDBJ databases">
        <title>Draft genome of the hookworm Oesophagostomum dentatum.</title>
        <authorList>
            <person name="Mitreva M."/>
        </authorList>
    </citation>
    <scope>NUCLEOTIDE SEQUENCE [LARGE SCALE GENOMIC DNA]</scope>
    <source>
        <strain evidence="1 2">OD-Hann</strain>
    </source>
</reference>
<dbReference type="AlphaFoldDB" id="A0A0B1SMC4"/>
<accession>A0A0B1SMC4</accession>
<evidence type="ECO:0008006" key="3">
    <source>
        <dbReference type="Google" id="ProtNLM"/>
    </source>
</evidence>
<dbReference type="OrthoDB" id="410104at2759"/>
<evidence type="ECO:0000313" key="2">
    <source>
        <dbReference type="Proteomes" id="UP000053660"/>
    </source>
</evidence>
<name>A0A0B1SMC4_OESDE</name>